<proteinExistence type="predicted"/>
<dbReference type="AlphaFoldDB" id="X1W1I4"/>
<dbReference type="Gene3D" id="1.10.1030.10">
    <property type="entry name" value="Carbamoyl-phosphate synthetase, large subunit oligomerisation domain"/>
    <property type="match status" value="1"/>
</dbReference>
<feature type="domain" description="Carbamoyl-phosphate synthetase large subunit oligomerisation" evidence="1">
    <location>
        <begin position="1"/>
        <end position="40"/>
    </location>
</feature>
<dbReference type="InterPro" id="IPR005480">
    <property type="entry name" value="CPSase_lsu_oligo"/>
</dbReference>
<gene>
    <name evidence="2" type="ORF">S12H4_60329</name>
</gene>
<feature type="non-terminal residue" evidence="2">
    <location>
        <position position="43"/>
    </location>
</feature>
<reference evidence="2" key="1">
    <citation type="journal article" date="2014" name="Front. Microbiol.">
        <title>High frequency of phylogenetically diverse reductive dehalogenase-homologous genes in deep subseafloor sedimentary metagenomes.</title>
        <authorList>
            <person name="Kawai M."/>
            <person name="Futagami T."/>
            <person name="Toyoda A."/>
            <person name="Takaki Y."/>
            <person name="Nishi S."/>
            <person name="Hori S."/>
            <person name="Arai W."/>
            <person name="Tsubouchi T."/>
            <person name="Morono Y."/>
            <person name="Uchiyama I."/>
            <person name="Ito T."/>
            <person name="Fujiyama A."/>
            <person name="Inagaki F."/>
            <person name="Takami H."/>
        </authorList>
    </citation>
    <scope>NUCLEOTIDE SEQUENCE</scope>
    <source>
        <strain evidence="2">Expedition CK06-06</strain>
    </source>
</reference>
<dbReference type="EMBL" id="BARW01039678">
    <property type="protein sequence ID" value="GAJ22010.1"/>
    <property type="molecule type" value="Genomic_DNA"/>
</dbReference>
<sequence>MKELVELEEEILKYKSKKLPDDLLIQAKKDGFADKYLAQLLDV</sequence>
<evidence type="ECO:0000313" key="2">
    <source>
        <dbReference type="EMBL" id="GAJ22010.1"/>
    </source>
</evidence>
<name>X1W1I4_9ZZZZ</name>
<accession>X1W1I4</accession>
<dbReference type="SUPFAM" id="SSF48108">
    <property type="entry name" value="Carbamoyl phosphate synthetase, large subunit connection domain"/>
    <property type="match status" value="1"/>
</dbReference>
<dbReference type="Pfam" id="PF02787">
    <property type="entry name" value="CPSase_L_D3"/>
    <property type="match status" value="1"/>
</dbReference>
<protein>
    <recommendedName>
        <fullName evidence="1">Carbamoyl-phosphate synthetase large subunit oligomerisation domain-containing protein</fullName>
    </recommendedName>
</protein>
<comment type="caution">
    <text evidence="2">The sequence shown here is derived from an EMBL/GenBank/DDBJ whole genome shotgun (WGS) entry which is preliminary data.</text>
</comment>
<evidence type="ECO:0000259" key="1">
    <source>
        <dbReference type="Pfam" id="PF02787"/>
    </source>
</evidence>
<organism evidence="2">
    <name type="scientific">marine sediment metagenome</name>
    <dbReference type="NCBI Taxonomy" id="412755"/>
    <lineage>
        <taxon>unclassified sequences</taxon>
        <taxon>metagenomes</taxon>
        <taxon>ecological metagenomes</taxon>
    </lineage>
</organism>
<dbReference type="InterPro" id="IPR036897">
    <property type="entry name" value="CarbamoylP_synth_lsu_oligo_sf"/>
</dbReference>